<reference evidence="1 2" key="1">
    <citation type="submission" date="2019-07" db="EMBL/GenBank/DDBJ databases">
        <title>Whole genome shotgun sequence of Meiothermus hypogaeus NBRC 106114.</title>
        <authorList>
            <person name="Hosoyama A."/>
            <person name="Uohara A."/>
            <person name="Ohji S."/>
            <person name="Ichikawa N."/>
        </authorList>
    </citation>
    <scope>NUCLEOTIDE SEQUENCE [LARGE SCALE GENOMIC DNA]</scope>
    <source>
        <strain evidence="1 2">NBRC 106114</strain>
    </source>
</reference>
<comment type="caution">
    <text evidence="1">The sequence shown here is derived from an EMBL/GenBank/DDBJ whole genome shotgun (WGS) entry which is preliminary data.</text>
</comment>
<dbReference type="AlphaFoldDB" id="A0A511R3P6"/>
<dbReference type="OrthoDB" id="26929at2"/>
<proteinExistence type="predicted"/>
<evidence type="ECO:0000313" key="2">
    <source>
        <dbReference type="Proteomes" id="UP000321197"/>
    </source>
</evidence>
<evidence type="ECO:0000313" key="1">
    <source>
        <dbReference type="EMBL" id="GEM83626.1"/>
    </source>
</evidence>
<accession>A0A511R3P6</accession>
<organism evidence="1 2">
    <name type="scientific">Meiothermus hypogaeus NBRC 106114</name>
    <dbReference type="NCBI Taxonomy" id="1227553"/>
    <lineage>
        <taxon>Bacteria</taxon>
        <taxon>Thermotogati</taxon>
        <taxon>Deinococcota</taxon>
        <taxon>Deinococci</taxon>
        <taxon>Thermales</taxon>
        <taxon>Thermaceae</taxon>
        <taxon>Meiothermus</taxon>
    </lineage>
</organism>
<gene>
    <name evidence="1" type="ORF">MHY01S_17920</name>
</gene>
<dbReference type="Proteomes" id="UP000321197">
    <property type="component" value="Unassembled WGS sequence"/>
</dbReference>
<dbReference type="RefSeq" id="WP_119341052.1">
    <property type="nucleotide sequence ID" value="NZ_BJXL01000053.1"/>
</dbReference>
<protein>
    <submittedName>
        <fullName evidence="1">Uncharacterized protein</fullName>
    </submittedName>
</protein>
<sequence>MPAFNPERAAAILAEAVTAGDLETCRKYGISPRTLRNYRARLAHDPHLAAFFRSKRQALEGDWVTEVRRSILEGLRFLRLTTQRADPSDPRAVTAIAEALKVMFELEMTREVVTARFEGDYRLN</sequence>
<name>A0A511R3P6_9DEIN</name>
<dbReference type="EMBL" id="BJXL01000053">
    <property type="protein sequence ID" value="GEM83626.1"/>
    <property type="molecule type" value="Genomic_DNA"/>
</dbReference>